<dbReference type="Gene3D" id="3.40.50.300">
    <property type="entry name" value="P-loop containing nucleotide triphosphate hydrolases"/>
    <property type="match status" value="2"/>
</dbReference>
<protein>
    <submittedName>
        <fullName evidence="7">AAA 12, and/or ResIII domain containing protein</fullName>
    </submittedName>
</protein>
<evidence type="ECO:0000256" key="5">
    <source>
        <dbReference type="ARBA" id="ARBA00048432"/>
    </source>
</evidence>
<dbReference type="InterPro" id="IPR045055">
    <property type="entry name" value="DNA2/NAM7-like"/>
</dbReference>
<dbReference type="Pfam" id="PF25396">
    <property type="entry name" value="ZNFX1"/>
    <property type="match status" value="1"/>
</dbReference>
<dbReference type="InterPro" id="IPR041679">
    <property type="entry name" value="DNA2/NAM7-like_C"/>
</dbReference>
<comment type="caution">
    <text evidence="7">The sequence shown here is derived from an EMBL/GenBank/DDBJ whole genome shotgun (WGS) entry which is preliminary data.</text>
</comment>
<dbReference type="InterPro" id="IPR057373">
    <property type="entry name" value="ZNFX1"/>
</dbReference>
<dbReference type="InterPro" id="IPR027417">
    <property type="entry name" value="P-loop_NTPase"/>
</dbReference>
<dbReference type="GO" id="GO:0003678">
    <property type="term" value="F:DNA helicase activity"/>
    <property type="evidence" value="ECO:0007669"/>
    <property type="project" value="UniProtKB-EC"/>
</dbReference>
<evidence type="ECO:0000259" key="6">
    <source>
        <dbReference type="SMART" id="SM00487"/>
    </source>
</evidence>
<dbReference type="GO" id="GO:0031048">
    <property type="term" value="P:regulatory ncRNA-mediated heterochromatin formation"/>
    <property type="evidence" value="ECO:0007669"/>
    <property type="project" value="TreeGrafter"/>
</dbReference>
<keyword evidence="1" id="KW-0547">Nucleotide-binding</keyword>
<dbReference type="Proteomes" id="UP000292052">
    <property type="component" value="Unassembled WGS sequence"/>
</dbReference>
<dbReference type="GO" id="GO:0005694">
    <property type="term" value="C:chromosome"/>
    <property type="evidence" value="ECO:0007669"/>
    <property type="project" value="UniProtKB-ARBA"/>
</dbReference>
<dbReference type="OrthoDB" id="2423195at2759"/>
<dbReference type="EMBL" id="QDEB01046841">
    <property type="protein sequence ID" value="RZC38054.1"/>
    <property type="molecule type" value="Genomic_DNA"/>
</dbReference>
<dbReference type="InterPro" id="IPR041677">
    <property type="entry name" value="DNA2/NAM7_AAA_11"/>
</dbReference>
<dbReference type="InterPro" id="IPR047187">
    <property type="entry name" value="SF1_C_Upf1"/>
</dbReference>
<accession>A0A482VZ59</accession>
<keyword evidence="8" id="KW-1185">Reference proteome</keyword>
<evidence type="ECO:0000256" key="1">
    <source>
        <dbReference type="ARBA" id="ARBA00022741"/>
    </source>
</evidence>
<dbReference type="PANTHER" id="PTHR10887">
    <property type="entry name" value="DNA2/NAM7 HELICASE FAMILY"/>
    <property type="match status" value="1"/>
</dbReference>
<dbReference type="InterPro" id="IPR014001">
    <property type="entry name" value="Helicase_ATP-bd"/>
</dbReference>
<dbReference type="PANTHER" id="PTHR10887:SF341">
    <property type="entry name" value="NFX1-TYPE ZINC FINGER-CONTAINING PROTEIN 1"/>
    <property type="match status" value="1"/>
</dbReference>
<comment type="catalytic activity">
    <reaction evidence="5">
        <text>ATP + H2O = ADP + phosphate + H(+)</text>
        <dbReference type="Rhea" id="RHEA:13065"/>
        <dbReference type="ChEBI" id="CHEBI:15377"/>
        <dbReference type="ChEBI" id="CHEBI:15378"/>
        <dbReference type="ChEBI" id="CHEBI:30616"/>
        <dbReference type="ChEBI" id="CHEBI:43474"/>
        <dbReference type="ChEBI" id="CHEBI:456216"/>
        <dbReference type="EC" id="3.6.4.12"/>
    </reaction>
    <physiologicalReaction direction="left-to-right" evidence="5">
        <dbReference type="Rhea" id="RHEA:13066"/>
    </physiologicalReaction>
</comment>
<dbReference type="GO" id="GO:0016787">
    <property type="term" value="F:hydrolase activity"/>
    <property type="evidence" value="ECO:0007669"/>
    <property type="project" value="UniProtKB-KW"/>
</dbReference>
<evidence type="ECO:0000313" key="8">
    <source>
        <dbReference type="Proteomes" id="UP000292052"/>
    </source>
</evidence>
<gene>
    <name evidence="7" type="ORF">BDFB_011298</name>
</gene>
<evidence type="ECO:0000256" key="2">
    <source>
        <dbReference type="ARBA" id="ARBA00022801"/>
    </source>
</evidence>
<reference evidence="7 8" key="1">
    <citation type="submission" date="2017-03" db="EMBL/GenBank/DDBJ databases">
        <title>Genome of the blue death feigning beetle - Asbolus verrucosus.</title>
        <authorList>
            <person name="Rider S.D."/>
        </authorList>
    </citation>
    <scope>NUCLEOTIDE SEQUENCE [LARGE SCALE GENOMIC DNA]</scope>
    <source>
        <strain evidence="7">Butters</strain>
        <tissue evidence="7">Head and leg muscle</tissue>
    </source>
</reference>
<sequence length="666" mass="76666">MLGHHVSLRKNIINGKFQNVQHYLNIQFLLLREDFVSSLRKGIQSHRSGGPTTNLEIYKKVKIFKEEKVYKLKLLDHDYPRNIEETKKFMSGSLLVFTKNDFGTTFLAKVIRRDEDEDDDKMHDEIIIELVDKDRRVFSGTTYTMAECCVFFEPYFQVLSVLQSMSTGNFPMERYIIYAETSDGHLPKYLLKSASMYDIDGYRFSPRRWPTFTKGFNQLNDAQFQAYQAALTQEFVVIQGPPGTGKTFLGLKIVETLIKNHHVWYNNSPILVISHKNHALDQFLEGLLPFTQRIVRVGGQSKSDKLEEFKLANLKDATIRDFKSSTDLKIMQNALVVAMTTTAAARKKKILEKLKCPIVIVEEAAEVRSPTTQIDHIMGKKYHLNVSLFERMVNNGIQCYQLKVQHRMRPEISSLLKLNIYPFLQDHASVKRRSSITGVDRNVFFIDHQYPEAPSNITSKKNSHEAKFLVSLARYLVLNGYKSSDIVILAIYSGQVQEMKNEVNKMLDGELMKAVHISSLDSFQGQESEIVLLSLVRSDKIGFLLETNRVCVALSRAKNGFYIMGNMELLSKNSQLWKSIKANLQRQRAFGTELKLRCQIHPQTVTNINRADDFDNVHLGGCDVKCDSELQCGHRCRLFCHPLDRDHESYQCRNACMRYVHQFLII</sequence>
<dbReference type="Pfam" id="PF13086">
    <property type="entry name" value="AAA_11"/>
    <property type="match status" value="1"/>
</dbReference>
<organism evidence="7 8">
    <name type="scientific">Asbolus verrucosus</name>
    <name type="common">Desert ironclad beetle</name>
    <dbReference type="NCBI Taxonomy" id="1661398"/>
    <lineage>
        <taxon>Eukaryota</taxon>
        <taxon>Metazoa</taxon>
        <taxon>Ecdysozoa</taxon>
        <taxon>Arthropoda</taxon>
        <taxon>Hexapoda</taxon>
        <taxon>Insecta</taxon>
        <taxon>Pterygota</taxon>
        <taxon>Neoptera</taxon>
        <taxon>Endopterygota</taxon>
        <taxon>Coleoptera</taxon>
        <taxon>Polyphaga</taxon>
        <taxon>Cucujiformia</taxon>
        <taxon>Tenebrionidae</taxon>
        <taxon>Pimeliinae</taxon>
        <taxon>Asbolus</taxon>
    </lineage>
</organism>
<name>A0A482VZ59_ASBVE</name>
<dbReference type="FunFam" id="3.40.50.300:FF:000326">
    <property type="entry name" value="P-loop containing nucleoside triphosphate hydrolase"/>
    <property type="match status" value="1"/>
</dbReference>
<evidence type="ECO:0000256" key="3">
    <source>
        <dbReference type="ARBA" id="ARBA00022806"/>
    </source>
</evidence>
<dbReference type="SMART" id="SM00487">
    <property type="entry name" value="DEXDc"/>
    <property type="match status" value="1"/>
</dbReference>
<keyword evidence="4" id="KW-0067">ATP-binding</keyword>
<dbReference type="SUPFAM" id="SSF52540">
    <property type="entry name" value="P-loop containing nucleoside triphosphate hydrolases"/>
    <property type="match status" value="1"/>
</dbReference>
<dbReference type="Pfam" id="PF13087">
    <property type="entry name" value="AAA_12"/>
    <property type="match status" value="1"/>
</dbReference>
<dbReference type="AlphaFoldDB" id="A0A482VZ59"/>
<evidence type="ECO:0000256" key="4">
    <source>
        <dbReference type="ARBA" id="ARBA00022840"/>
    </source>
</evidence>
<dbReference type="CDD" id="cd17936">
    <property type="entry name" value="EEXXEc_NFX1"/>
    <property type="match status" value="1"/>
</dbReference>
<keyword evidence="3" id="KW-0347">Helicase</keyword>
<feature type="domain" description="Helicase ATP-binding" evidence="6">
    <location>
        <begin position="215"/>
        <end position="421"/>
    </location>
</feature>
<proteinExistence type="predicted"/>
<keyword evidence="2" id="KW-0378">Hydrolase</keyword>
<dbReference type="CDD" id="cd18808">
    <property type="entry name" value="SF1_C_Upf1"/>
    <property type="match status" value="1"/>
</dbReference>
<dbReference type="GO" id="GO:0031380">
    <property type="term" value="C:nuclear RNA-directed RNA polymerase complex"/>
    <property type="evidence" value="ECO:0007669"/>
    <property type="project" value="TreeGrafter"/>
</dbReference>
<evidence type="ECO:0000313" key="7">
    <source>
        <dbReference type="EMBL" id="RZC38054.1"/>
    </source>
</evidence>
<dbReference type="GO" id="GO:0005524">
    <property type="term" value="F:ATP binding"/>
    <property type="evidence" value="ECO:0007669"/>
    <property type="project" value="UniProtKB-KW"/>
</dbReference>